<dbReference type="InterPro" id="IPR042099">
    <property type="entry name" value="ANL_N_sf"/>
</dbReference>
<protein>
    <submittedName>
        <fullName evidence="6">Medium-chain acyl-CoA ligase ACSF2, mitochondrial-like</fullName>
    </submittedName>
</protein>
<reference evidence="5" key="1">
    <citation type="journal article" date="2020" name="Nat. Ecol. Evol.">
        <title>Deeply conserved synteny resolves early events in vertebrate evolution.</title>
        <authorList>
            <person name="Simakov O."/>
            <person name="Marletaz F."/>
            <person name="Yue J.X."/>
            <person name="O'Connell B."/>
            <person name="Jenkins J."/>
            <person name="Brandt A."/>
            <person name="Calef R."/>
            <person name="Tung C.H."/>
            <person name="Huang T.K."/>
            <person name="Schmutz J."/>
            <person name="Satoh N."/>
            <person name="Yu J.K."/>
            <person name="Putnam N.H."/>
            <person name="Green R.E."/>
            <person name="Rokhsar D.S."/>
        </authorList>
    </citation>
    <scope>NUCLEOTIDE SEQUENCE [LARGE SCALE GENOMIC DNA]</scope>
    <source>
        <strain evidence="5">S238N-H82</strain>
    </source>
</reference>
<organism evidence="5 6">
    <name type="scientific">Branchiostoma floridae</name>
    <name type="common">Florida lancelet</name>
    <name type="synonym">Amphioxus</name>
    <dbReference type="NCBI Taxonomy" id="7739"/>
    <lineage>
        <taxon>Eukaryota</taxon>
        <taxon>Metazoa</taxon>
        <taxon>Chordata</taxon>
        <taxon>Cephalochordata</taxon>
        <taxon>Leptocardii</taxon>
        <taxon>Amphioxiformes</taxon>
        <taxon>Branchiostomatidae</taxon>
        <taxon>Branchiostoma</taxon>
    </lineage>
</organism>
<accession>A0A9J7KWD3</accession>
<evidence type="ECO:0000313" key="6">
    <source>
        <dbReference type="RefSeq" id="XP_035670814.1"/>
    </source>
</evidence>
<dbReference type="Gene3D" id="3.40.50.12780">
    <property type="entry name" value="N-terminal domain of ligase-like"/>
    <property type="match status" value="1"/>
</dbReference>
<name>A0A9J7KWD3_BRAFL</name>
<proteinExistence type="inferred from homology"/>
<dbReference type="RefSeq" id="XP_035670814.1">
    <property type="nucleotide sequence ID" value="XM_035814921.1"/>
</dbReference>
<gene>
    <name evidence="6" type="primary">LOC118412201</name>
</gene>
<dbReference type="PROSITE" id="PS00455">
    <property type="entry name" value="AMP_BINDING"/>
    <property type="match status" value="1"/>
</dbReference>
<dbReference type="Gene3D" id="3.30.300.30">
    <property type="match status" value="1"/>
</dbReference>
<dbReference type="InterPro" id="IPR000873">
    <property type="entry name" value="AMP-dep_synth/lig_dom"/>
</dbReference>
<dbReference type="GO" id="GO:0006629">
    <property type="term" value="P:lipid metabolic process"/>
    <property type="evidence" value="ECO:0007669"/>
    <property type="project" value="UniProtKB-KW"/>
</dbReference>
<evidence type="ECO:0000259" key="3">
    <source>
        <dbReference type="Pfam" id="PF00501"/>
    </source>
</evidence>
<dbReference type="KEGG" id="bfo:118412201"/>
<dbReference type="Proteomes" id="UP000001554">
    <property type="component" value="Chromosome 3"/>
</dbReference>
<sequence>MGTDEIARGRVQEAQLTTNCHDSFMLILTSGSTGLPKCVEHSTYAYANNMALVNSVTKQDKRKMLLAPTDLNQVPYVVIFPVLTGSQTIVLVSNATRTHAEIVTAVLEERCESMNYMPVKMLHDLVNDPTVQECDLSFVTDVTVGGNTVSTTLLRQCARVFPNANIIEDYGISETWCLTVTGRREMTQEQIERTEGPLLPHMEMKIVDKAGQVVPLNQKGEVWVRGYSVFKRYRGDEEKTAEVKTPDGWYKTGDIGVLDDDGLLAITGRIKDMIMKGSVSVHPAFVEQVLLEHPKASAVKVVSVPDPCFVEEICACIILKSGQTSDAEEMREYSEKNGLVGPMSPGYFVFMDSFPTTATDVKVDRKKIRVLAMDRLGLKENAG</sequence>
<evidence type="ECO:0000256" key="2">
    <source>
        <dbReference type="ARBA" id="ARBA00023098"/>
    </source>
</evidence>
<keyword evidence="5" id="KW-1185">Reference proteome</keyword>
<reference evidence="6" key="2">
    <citation type="submission" date="2025-08" db="UniProtKB">
        <authorList>
            <consortium name="RefSeq"/>
        </authorList>
    </citation>
    <scope>IDENTIFICATION</scope>
    <source>
        <strain evidence="6">S238N-H82</strain>
        <tissue evidence="6">Testes</tissue>
    </source>
</reference>
<dbReference type="PANTHER" id="PTHR42814">
    <property type="entry name" value="AMP-BINDING DOMAIN-CONTAINING PROTEIN"/>
    <property type="match status" value="1"/>
</dbReference>
<dbReference type="PANTHER" id="PTHR42814:SF3">
    <property type="entry name" value="BETA-N-ACETYLHEXOSAMINIDASE"/>
    <property type="match status" value="1"/>
</dbReference>
<dbReference type="OrthoDB" id="10253869at2759"/>
<evidence type="ECO:0000259" key="4">
    <source>
        <dbReference type="Pfam" id="PF13193"/>
    </source>
</evidence>
<evidence type="ECO:0000313" key="5">
    <source>
        <dbReference type="Proteomes" id="UP000001554"/>
    </source>
</evidence>
<dbReference type="AlphaFoldDB" id="A0A9J7KWD3"/>
<dbReference type="SUPFAM" id="SSF56801">
    <property type="entry name" value="Acetyl-CoA synthetase-like"/>
    <property type="match status" value="1"/>
</dbReference>
<dbReference type="InterPro" id="IPR025110">
    <property type="entry name" value="AMP-bd_C"/>
</dbReference>
<comment type="similarity">
    <text evidence="1">Belongs to the ATP-dependent AMP-binding enzyme family.</text>
</comment>
<dbReference type="InterPro" id="IPR020845">
    <property type="entry name" value="AMP-binding_CS"/>
</dbReference>
<feature type="domain" description="AMP-binding enzyme C-terminal" evidence="4">
    <location>
        <begin position="286"/>
        <end position="359"/>
    </location>
</feature>
<dbReference type="CDD" id="cd04433">
    <property type="entry name" value="AFD_class_I"/>
    <property type="match status" value="1"/>
</dbReference>
<dbReference type="OMA" id="ERCTHAT"/>
<feature type="domain" description="AMP-dependent synthetase/ligase" evidence="3">
    <location>
        <begin position="19"/>
        <end position="233"/>
    </location>
</feature>
<evidence type="ECO:0000256" key="1">
    <source>
        <dbReference type="ARBA" id="ARBA00006432"/>
    </source>
</evidence>
<keyword evidence="2" id="KW-0443">Lipid metabolism</keyword>
<dbReference type="Pfam" id="PF00501">
    <property type="entry name" value="AMP-binding"/>
    <property type="match status" value="1"/>
</dbReference>
<dbReference type="Pfam" id="PF13193">
    <property type="entry name" value="AMP-binding_C"/>
    <property type="match status" value="1"/>
</dbReference>
<dbReference type="InterPro" id="IPR045851">
    <property type="entry name" value="AMP-bd_C_sf"/>
</dbReference>
<dbReference type="GeneID" id="118412201"/>